<dbReference type="KEGG" id="ppd:Ppro_3732"/>
<evidence type="ECO:0000313" key="3">
    <source>
        <dbReference type="EMBL" id="ABL01323.1"/>
    </source>
</evidence>
<accession>A0R7W6</accession>
<dbReference type="AlphaFoldDB" id="A0R7W6"/>
<feature type="domain" description="VWFA" evidence="2">
    <location>
        <begin position="479"/>
        <end position="656"/>
    </location>
</feature>
<dbReference type="InterPro" id="IPR002035">
    <property type="entry name" value="VWF_A"/>
</dbReference>
<dbReference type="EMBL" id="CP000483">
    <property type="protein sequence ID" value="ABL01323.1"/>
    <property type="molecule type" value="Genomic_DNA"/>
</dbReference>
<name>A0R7W6_PELPD</name>
<evidence type="ECO:0000313" key="4">
    <source>
        <dbReference type="Proteomes" id="UP000006732"/>
    </source>
</evidence>
<feature type="region of interest" description="Disordered" evidence="1">
    <location>
        <begin position="204"/>
        <end position="358"/>
    </location>
</feature>
<feature type="compositionally biased region" description="Basic and acidic residues" evidence="1">
    <location>
        <begin position="275"/>
        <end position="287"/>
    </location>
</feature>
<organism evidence="3 4">
    <name type="scientific">Pelobacter propionicus (strain DSM 2379 / NBRC 103807 / OttBd1)</name>
    <dbReference type="NCBI Taxonomy" id="338966"/>
    <lineage>
        <taxon>Bacteria</taxon>
        <taxon>Pseudomonadati</taxon>
        <taxon>Thermodesulfobacteriota</taxon>
        <taxon>Desulfuromonadia</taxon>
        <taxon>Desulfuromonadales</taxon>
        <taxon>Desulfuromonadaceae</taxon>
        <taxon>Pelobacter</taxon>
    </lineage>
</organism>
<dbReference type="PANTHER" id="PTHR41248:SF1">
    <property type="entry name" value="NORD PROTEIN"/>
    <property type="match status" value="1"/>
</dbReference>
<dbReference type="InterPro" id="IPR025861">
    <property type="entry name" value="CobT_VWA_dom"/>
</dbReference>
<dbReference type="SMART" id="SM00327">
    <property type="entry name" value="VWA"/>
    <property type="match status" value="1"/>
</dbReference>
<feature type="compositionally biased region" description="Low complexity" evidence="1">
    <location>
        <begin position="248"/>
        <end position="270"/>
    </location>
</feature>
<evidence type="ECO:0000256" key="1">
    <source>
        <dbReference type="SAM" id="MobiDB-lite"/>
    </source>
</evidence>
<geneLocation type="plasmid" evidence="3 4">
    <name>pPRO1</name>
</geneLocation>
<feature type="compositionally biased region" description="Low complexity" evidence="1">
    <location>
        <begin position="211"/>
        <end position="226"/>
    </location>
</feature>
<dbReference type="PANTHER" id="PTHR41248">
    <property type="entry name" value="NORD PROTEIN"/>
    <property type="match status" value="1"/>
</dbReference>
<dbReference type="InterPro" id="IPR036465">
    <property type="entry name" value="vWFA_dom_sf"/>
</dbReference>
<keyword evidence="4" id="KW-1185">Reference proteome</keyword>
<dbReference type="eggNOG" id="COG4547">
    <property type="taxonomic scope" value="Bacteria"/>
</dbReference>
<feature type="compositionally biased region" description="Basic and acidic residues" evidence="1">
    <location>
        <begin position="227"/>
        <end position="243"/>
    </location>
</feature>
<dbReference type="Gene3D" id="3.40.50.410">
    <property type="entry name" value="von Willebrand factor, type A domain"/>
    <property type="match status" value="1"/>
</dbReference>
<dbReference type="InterPro" id="IPR051928">
    <property type="entry name" value="NorD/CobT"/>
</dbReference>
<feature type="compositionally biased region" description="Low complexity" evidence="1">
    <location>
        <begin position="319"/>
        <end position="350"/>
    </location>
</feature>
<gene>
    <name evidence="3" type="ordered locus">Ppro_3732</name>
</gene>
<dbReference type="Pfam" id="PF11775">
    <property type="entry name" value="CobT_C"/>
    <property type="match status" value="1"/>
</dbReference>
<keyword evidence="3" id="KW-0614">Plasmid</keyword>
<feature type="compositionally biased region" description="Polar residues" evidence="1">
    <location>
        <begin position="298"/>
        <end position="307"/>
    </location>
</feature>
<dbReference type="OrthoDB" id="5429046at2"/>
<dbReference type="HOGENOM" id="CLU_024864_0_0_7"/>
<protein>
    <submittedName>
        <fullName evidence="3">von Willebrand factor, type A</fullName>
    </submittedName>
</protein>
<evidence type="ECO:0000259" key="2">
    <source>
        <dbReference type="SMART" id="SM00327"/>
    </source>
</evidence>
<sequence>MIRDKELVGLCQVIARDSGMEVTIGGNSSYISNDGNRLNIAAMPITPEGRMVAVGLGFHEVGHKLYTDICGGPGSGLLGDLTNIIEDVREERDFVKDRPGASYDLRAVTDWYQARGNYTPTDMQTAFRCLVLCTGYSAVLGFSSVLPDLAKAEEIISKEMGGGFLSLAKLILQHFPSLPYGKEGTAESKEMAIALCKLLEDEAKKKEQEQQDPTSQDNQQDDSQGSPEDKQNKEDDNPEKQNQDEEQSGSNDKSSESNNNNGDQDENNPSGDQSSDNRDNPSQDNHTDQGGQDEDSEQNGSGKNPSKSDTDDEEGDGNDAGNDNGSSSSPSDDSTTPNNNSIASGNSIGGQKEDSKTQLSAREIMQILEGESDFGDVQKIALKELERMSQEVSDDVRSSIPQLPRSKRFDSDTNLIDENVAISATSRMRAKLMGMLQSVKQQPERFGTSGRKLAVNRLVNMATGDPRIFKKRTETVSINTAVVIMVDNSGSMTTNRRIEIARDSSFALHHTLKGIGGVSVLSAAFDASSLDPRNPDSFPIKILCGWNEKPFPMQFSIRPGDITPTPWALWFARAHLLQRPEPRKICLIITDGEPFGWDNIESDTVAATKRLEKDRIEIAAIGIQLDDVAKYWKNNRVVNNVDDLPQAMFGVMNDLLTRKPNT</sequence>
<dbReference type="SUPFAM" id="SSF53300">
    <property type="entry name" value="vWA-like"/>
    <property type="match status" value="1"/>
</dbReference>
<dbReference type="RefSeq" id="WP_011733842.1">
    <property type="nucleotide sequence ID" value="NC_008607.1"/>
</dbReference>
<reference evidence="3 4" key="1">
    <citation type="submission" date="2006-10" db="EMBL/GenBank/DDBJ databases">
        <title>Complete sequence of plasmid pPRO1 of Pelobacter propionicus DSM 2379.</title>
        <authorList>
            <consortium name="US DOE Joint Genome Institute"/>
            <person name="Copeland A."/>
            <person name="Lucas S."/>
            <person name="Lapidus A."/>
            <person name="Barry K."/>
            <person name="Detter J.C."/>
            <person name="Glavina del Rio T."/>
            <person name="Hammon N."/>
            <person name="Israni S."/>
            <person name="Dalin E."/>
            <person name="Tice H."/>
            <person name="Pitluck S."/>
            <person name="Saunders E."/>
            <person name="Brettin T."/>
            <person name="Bruce D."/>
            <person name="Han C."/>
            <person name="Tapia R."/>
            <person name="Schmutz J."/>
            <person name="Larimer F."/>
            <person name="Land M."/>
            <person name="Hauser L."/>
            <person name="Kyrpides N."/>
            <person name="Kim E."/>
            <person name="Lovley D."/>
            <person name="Richardson P."/>
        </authorList>
    </citation>
    <scope>NUCLEOTIDE SEQUENCE [LARGE SCALE GENOMIC DNA]</scope>
    <source>
        <strain evidence="4">DSM 2379 / NBRC 103807 / OttBd1</strain>
        <plasmid evidence="4">Plasmid pPRO1</plasmid>
    </source>
</reference>
<dbReference type="Proteomes" id="UP000006732">
    <property type="component" value="Plasmid pPRO1"/>
</dbReference>
<proteinExistence type="predicted"/>